<dbReference type="InterPro" id="IPR042222">
    <property type="entry name" value="Dynein_2_N"/>
</dbReference>
<accession>A0ABU7F227</accession>
<proteinExistence type="predicted"/>
<evidence type="ECO:0000256" key="1">
    <source>
        <dbReference type="SAM" id="MobiDB-lite"/>
    </source>
</evidence>
<evidence type="ECO:0000313" key="4">
    <source>
        <dbReference type="Proteomes" id="UP001352852"/>
    </source>
</evidence>
<organism evidence="3 4">
    <name type="scientific">Characodon lateralis</name>
    <dbReference type="NCBI Taxonomy" id="208331"/>
    <lineage>
        <taxon>Eukaryota</taxon>
        <taxon>Metazoa</taxon>
        <taxon>Chordata</taxon>
        <taxon>Craniata</taxon>
        <taxon>Vertebrata</taxon>
        <taxon>Euteleostomi</taxon>
        <taxon>Actinopterygii</taxon>
        <taxon>Neopterygii</taxon>
        <taxon>Teleostei</taxon>
        <taxon>Neoteleostei</taxon>
        <taxon>Acanthomorphata</taxon>
        <taxon>Ovalentaria</taxon>
        <taxon>Atherinomorphae</taxon>
        <taxon>Cyprinodontiformes</taxon>
        <taxon>Goodeidae</taxon>
        <taxon>Characodon</taxon>
    </lineage>
</organism>
<gene>
    <name evidence="3" type="ORF">CHARACLAT_011331</name>
</gene>
<dbReference type="Gene3D" id="1.20.58.1120">
    <property type="match status" value="1"/>
</dbReference>
<dbReference type="Pfam" id="PF08393">
    <property type="entry name" value="DHC_N2"/>
    <property type="match status" value="1"/>
</dbReference>
<evidence type="ECO:0000259" key="2">
    <source>
        <dbReference type="Pfam" id="PF08393"/>
    </source>
</evidence>
<feature type="region of interest" description="Disordered" evidence="1">
    <location>
        <begin position="105"/>
        <end position="153"/>
    </location>
</feature>
<dbReference type="InterPro" id="IPR026983">
    <property type="entry name" value="DHC"/>
</dbReference>
<dbReference type="PANTHER" id="PTHR22878">
    <property type="entry name" value="DYNEIN HEAVY CHAIN 6, AXONEMAL-LIKE-RELATED"/>
    <property type="match status" value="1"/>
</dbReference>
<feature type="domain" description="Dynein heavy chain linker" evidence="2">
    <location>
        <begin position="790"/>
        <end position="1195"/>
    </location>
</feature>
<evidence type="ECO:0000313" key="3">
    <source>
        <dbReference type="EMBL" id="MED6293507.1"/>
    </source>
</evidence>
<dbReference type="Gene3D" id="3.20.180.20">
    <property type="entry name" value="Dynein heavy chain, N-terminal domain 2"/>
    <property type="match status" value="1"/>
</dbReference>
<dbReference type="Gene3D" id="1.20.140.100">
    <property type="entry name" value="Dynein heavy chain, N-terminal domain 2"/>
    <property type="match status" value="1"/>
</dbReference>
<keyword evidence="4" id="KW-1185">Reference proteome</keyword>
<dbReference type="InterPro" id="IPR042228">
    <property type="entry name" value="Dynein_linker_3"/>
</dbReference>
<reference evidence="3 4" key="1">
    <citation type="submission" date="2021-06" db="EMBL/GenBank/DDBJ databases">
        <authorList>
            <person name="Palmer J.M."/>
        </authorList>
    </citation>
    <scope>NUCLEOTIDE SEQUENCE [LARGE SCALE GENOMIC DNA]</scope>
    <source>
        <strain evidence="3 4">CL_MEX2019</strain>
        <tissue evidence="3">Muscle</tissue>
    </source>
</reference>
<comment type="caution">
    <text evidence="3">The sequence shown here is derived from an EMBL/GenBank/DDBJ whole genome shotgun (WGS) entry which is preliminary data.</text>
</comment>
<feature type="non-terminal residue" evidence="3">
    <location>
        <position position="1239"/>
    </location>
</feature>
<dbReference type="PANTHER" id="PTHR22878:SF71">
    <property type="entry name" value="DYNEIN, AXONEMAL, HEAVY CHAIN 3"/>
    <property type="match status" value="1"/>
</dbReference>
<dbReference type="EMBL" id="JAHUTJ010074527">
    <property type="protein sequence ID" value="MED6293507.1"/>
    <property type="molecule type" value="Genomic_DNA"/>
</dbReference>
<protein>
    <recommendedName>
        <fullName evidence="2">Dynein heavy chain linker domain-containing protein</fullName>
    </recommendedName>
</protein>
<dbReference type="InterPro" id="IPR013602">
    <property type="entry name" value="Dynein_heavy_linker"/>
</dbReference>
<dbReference type="Proteomes" id="UP001352852">
    <property type="component" value="Unassembled WGS sequence"/>
</dbReference>
<sequence>MERLKQMDDDSLYNMGQTRGCSFPPPLPEMYAAEPSELYQVVLRHSYYPPIIQTNTCTLAVPFKEQHHHRTPSESIGNNYSLRAQYLKIDALQQRQRALRQFLAKEAGPSSIPTQLRQATGPKKPESSCHTSTSSQPKHKRQKLEIPSSRPMSPTEQLVIMHRQEEMIRANQNEPSEKDLERYSYYINTSVPFHMLAPYTHPQMANIMSLQTPEPEEDRKHLQTLRDDLTEEVKRDYYFSLRKSIVDYILMDPSECQRVSISSIPKPFPRRVIRAPVPWALGCIEARMWQSKHLLTVCPIMVLLKQVWMERYSSLRFVKLADLFSNTLPLLPSEFDEFVQRQCQATREELDETWLPYCASLFVVHENMWLPLLSQNEQATPLLVQEFFHCVAALMSLQLRSLVIESLRDLQQFFMRHEEGNDFGEVFDELTYIQSQVLLVNLQEDQSNIEFSPSFQECWEVIHGAFMKIIKSAEKLPRLECKLFSDIDNLYLRTVRPDESLVTDIVAKVKDAFQKNTTGPKKYLGVYQKYKNLLDNTSNEDISEFLKENYSLEEFAQKIKSIDGVWKEVASLRITVPLSMFCLNARGLNDHLCDRAERLKTRIVEFKVEENRKLNEGICKKYKEIRNTARSIPRTTEELVSLIHYIKESSDVTIHKIVDEIDAAVDRLSFLMDYATQPVDDLKLNSRVFLWPTRIVTELENSRLHLTVLREQAEESLKTRIFNFDQRLQELDKDIQTFKKKEIINTEEIKHNVATLCQITSNLEEAVGELEEINKEQTLLDREPTQFPMLQTLIADKQPYEQLWNTAFNFESMSEVWLNGPFRHLDAEKISDELDTMWRTMHKLTKTFFNLLGPSHVANNFKSRINQFKKHLPVLTTICNPGLKNRHWEKISHTVGFDVRPDKNSTLQSMLDLKLSKFSKELEEIGASASKEFSLEKSMDKMKKEWANLRFSFSSYRDTDTKIVSAVDDVQLLLDDHIIKTQTMRGSPFIRPLEAECKTWEEKLLSMQDILDAMLKCQATWLYLEPIFSSEDIIAQMPEEGRKFAIVDCYWKNIIAEALKDTRVLVATAQPNMLEQLQESNDHLDEIQKGLNTYLEKKRLFFPRFFFLSNDELLEILSQTKDPLCVQPHLKKCFEGIAKLEFTEELEITGMVSSEKETVPFTEKIYPAQAKGMVEKWLLEVESLMLKSVRHVIHQGVIEYAEVPRKKWVLQWPGQVVICASSIFWTSEVCEAIQSNSLP</sequence>
<dbReference type="Gene3D" id="1.10.287.2620">
    <property type="match status" value="1"/>
</dbReference>
<name>A0ABU7F227_9TELE</name>